<dbReference type="NCBIfam" id="NF040488">
    <property type="entry name" value="SCO5389_fam"/>
    <property type="match status" value="1"/>
</dbReference>
<gene>
    <name evidence="1" type="ORF">BBK14_04865</name>
</gene>
<evidence type="ECO:0000313" key="1">
    <source>
        <dbReference type="EMBL" id="OHV27212.1"/>
    </source>
</evidence>
<accession>A0A1S1Q274</accession>
<proteinExistence type="predicted"/>
<dbReference type="AlphaFoldDB" id="A0A1S1Q274"/>
<dbReference type="Proteomes" id="UP000179769">
    <property type="component" value="Unassembled WGS sequence"/>
</dbReference>
<dbReference type="RefSeq" id="WP_020464637.1">
    <property type="nucleotide sequence ID" value="NZ_JBFLUH010000076.1"/>
</dbReference>
<reference evidence="2" key="1">
    <citation type="submission" date="2016-07" db="EMBL/GenBank/DDBJ databases">
        <title>Frankia sp. NRRL B-16219 Genome sequencing.</title>
        <authorList>
            <person name="Ghodhbane-Gtari F."/>
            <person name="Swanson E."/>
            <person name="Gueddou A."/>
            <person name="Louati M."/>
            <person name="Nouioui I."/>
            <person name="Hezbri K."/>
            <person name="Abebe-Akele F."/>
            <person name="Simpson S."/>
            <person name="Morris K."/>
            <person name="Thomas K."/>
            <person name="Gtari M."/>
            <person name="Tisa L.S."/>
        </authorList>
    </citation>
    <scope>NUCLEOTIDE SEQUENCE [LARGE SCALE GENOMIC DNA]</scope>
    <source>
        <strain evidence="2">NRRL B-16219</strain>
    </source>
</reference>
<protein>
    <submittedName>
        <fullName evidence="1">Uncharacterized protein</fullName>
    </submittedName>
</protein>
<name>A0A1S1Q274_9ACTN</name>
<dbReference type="EMBL" id="MAXA01000224">
    <property type="protein sequence ID" value="OHV27212.1"/>
    <property type="molecule type" value="Genomic_DNA"/>
</dbReference>
<dbReference type="OrthoDB" id="3428165at2"/>
<organism evidence="1 2">
    <name type="scientific">Parafrankia soli</name>
    <dbReference type="NCBI Taxonomy" id="2599596"/>
    <lineage>
        <taxon>Bacteria</taxon>
        <taxon>Bacillati</taxon>
        <taxon>Actinomycetota</taxon>
        <taxon>Actinomycetes</taxon>
        <taxon>Frankiales</taxon>
        <taxon>Frankiaceae</taxon>
        <taxon>Parafrankia</taxon>
    </lineage>
</organism>
<dbReference type="Pfam" id="PF20704">
    <property type="entry name" value="KH_NucS_shadow"/>
    <property type="match status" value="1"/>
</dbReference>
<evidence type="ECO:0000313" key="2">
    <source>
        <dbReference type="Proteomes" id="UP000179769"/>
    </source>
</evidence>
<keyword evidence="2" id="KW-1185">Reference proteome</keyword>
<comment type="caution">
    <text evidence="1">The sequence shown here is derived from an EMBL/GenBank/DDBJ whole genome shotgun (WGS) entry which is preliminary data.</text>
</comment>
<sequence>MSLTVTPELVEAAGEGRMTDEDFVACVRTSLPYAYRLVEELVTALPDAGPAGRDFADNQVPPPDEAARGQLLRAMASTSIRSALERHFGVALAFQNCHRVAAFAPEAVGRAQYQAFVSPRAQVLNQQPEFVDC</sequence>